<dbReference type="EMBL" id="QXFT01002763">
    <property type="protein sequence ID" value="KAE9293484.1"/>
    <property type="molecule type" value="Genomic_DNA"/>
</dbReference>
<keyword evidence="5" id="KW-1185">Reference proteome</keyword>
<protein>
    <recommendedName>
        <fullName evidence="6">RxLR effector protein</fullName>
    </recommendedName>
</protein>
<evidence type="ECO:0008006" key="6">
    <source>
        <dbReference type="Google" id="ProtNLM"/>
    </source>
</evidence>
<evidence type="ECO:0000256" key="2">
    <source>
        <dbReference type="SAM" id="Phobius"/>
    </source>
</evidence>
<proteinExistence type="predicted"/>
<accession>A0A6A4CQL5</accession>
<feature type="compositionally biased region" description="Polar residues" evidence="1">
    <location>
        <begin position="37"/>
        <end position="53"/>
    </location>
</feature>
<sequence length="194" mass="21072">MRLNCILLVVVAFAIQGFAVADSAFRHENAIPRDSPSLRSSSKAEAGVDTTNAETEERMKMPDFAKIFSFSKKESSVIKNSALTKTLSSNPSLRKSFENNPQLFKTMSNLQKDEAVIEMMKSLEKSPSMNKLKTVLNKNPSALTQENVKKLGAAVLKPSRKIDQGTLFACGLMLVLLILVGAITIAVTTGSAFS</sequence>
<keyword evidence="2" id="KW-1133">Transmembrane helix</keyword>
<evidence type="ECO:0000256" key="3">
    <source>
        <dbReference type="SAM" id="SignalP"/>
    </source>
</evidence>
<feature type="chain" id="PRO_5025591706" description="RxLR effector protein" evidence="3">
    <location>
        <begin position="22"/>
        <end position="194"/>
    </location>
</feature>
<comment type="caution">
    <text evidence="4">The sequence shown here is derived from an EMBL/GenBank/DDBJ whole genome shotgun (WGS) entry which is preliminary data.</text>
</comment>
<dbReference type="AlphaFoldDB" id="A0A6A4CQL5"/>
<keyword evidence="3" id="KW-0732">Signal</keyword>
<feature type="region of interest" description="Disordered" evidence="1">
    <location>
        <begin position="31"/>
        <end position="56"/>
    </location>
</feature>
<keyword evidence="2" id="KW-0812">Transmembrane</keyword>
<organism evidence="4 5">
    <name type="scientific">Phytophthora rubi</name>
    <dbReference type="NCBI Taxonomy" id="129364"/>
    <lineage>
        <taxon>Eukaryota</taxon>
        <taxon>Sar</taxon>
        <taxon>Stramenopiles</taxon>
        <taxon>Oomycota</taxon>
        <taxon>Peronosporomycetes</taxon>
        <taxon>Peronosporales</taxon>
        <taxon>Peronosporaceae</taxon>
        <taxon>Phytophthora</taxon>
    </lineage>
</organism>
<feature type="signal peptide" evidence="3">
    <location>
        <begin position="1"/>
        <end position="21"/>
    </location>
</feature>
<evidence type="ECO:0000313" key="4">
    <source>
        <dbReference type="EMBL" id="KAE9293484.1"/>
    </source>
</evidence>
<evidence type="ECO:0000313" key="5">
    <source>
        <dbReference type="Proteomes" id="UP000434957"/>
    </source>
</evidence>
<evidence type="ECO:0000256" key="1">
    <source>
        <dbReference type="SAM" id="MobiDB-lite"/>
    </source>
</evidence>
<name>A0A6A4CQL5_9STRA</name>
<keyword evidence="2" id="KW-0472">Membrane</keyword>
<reference evidence="4 5" key="1">
    <citation type="submission" date="2018-08" db="EMBL/GenBank/DDBJ databases">
        <title>Genomic investigation of the strawberry pathogen Phytophthora fragariae indicates pathogenicity is determined by transcriptional variation in three key races.</title>
        <authorList>
            <person name="Adams T.M."/>
            <person name="Armitage A.D."/>
            <person name="Sobczyk M.K."/>
            <person name="Bates H.J."/>
            <person name="Dunwell J.M."/>
            <person name="Nellist C.F."/>
            <person name="Harrison R.J."/>
        </authorList>
    </citation>
    <scope>NUCLEOTIDE SEQUENCE [LARGE SCALE GENOMIC DNA]</scope>
    <source>
        <strain evidence="4 5">SCRP333</strain>
    </source>
</reference>
<gene>
    <name evidence="4" type="ORF">PR003_g24492</name>
</gene>
<feature type="transmembrane region" description="Helical" evidence="2">
    <location>
        <begin position="166"/>
        <end position="193"/>
    </location>
</feature>
<dbReference type="Proteomes" id="UP000434957">
    <property type="component" value="Unassembled WGS sequence"/>
</dbReference>